<evidence type="ECO:0000313" key="2">
    <source>
        <dbReference type="Proteomes" id="UP001138768"/>
    </source>
</evidence>
<accession>A0A9X1B3L1</accession>
<evidence type="ECO:0008006" key="3">
    <source>
        <dbReference type="Google" id="ProtNLM"/>
    </source>
</evidence>
<dbReference type="Pfam" id="PF13148">
    <property type="entry name" value="DUF3987"/>
    <property type="match status" value="1"/>
</dbReference>
<dbReference type="Proteomes" id="UP001138768">
    <property type="component" value="Unassembled WGS sequence"/>
</dbReference>
<name>A0A9X1B3L1_9GAMM</name>
<sequence length="546" mass="60788">MADPFTGPPQALDPPTVHHHPPVYSALQSVLPPPTLDYLIGCEGERFADSVHEVQALTMAPLALCLQSALGVGALLMQGVGEVEAPDGRITPASLFLVGIAEPAEGKSSVLNYFLKPIEDALEADKDAQSAQREQYELDLEVWEQIRKRMVRDLAKARVEEALSERGAESEALLEALAPSAEELETALHKHLTQKPTPPRSIGLAIVSDITSAAFSTLIKEAQAKSIGIFTGEPQEFLSRGIKQDSSFLNKGYSGEKTTRYRANRGDESHDIPKTVLLLGQPAIIENAFGGEKNPLRDSGTVARCLFTFPPSTVGYRTYTTDVASHQARIERFQDAYRRWVVELIEINRRHFVDGAARKRIRLCPQAQDVWFRLRADVEQATRPGGRYAQHRDHGQRIPEQVLRVAVVIHGYNQGLEGDISVATLSQAIHLVNGFSTEYQRIFRTFSREEKDVMNVLEWVQAQRALNRRYVPKRFASANTSVRPVARLDVALQVLLQNREIDIIQCPSKNQRGIATKPILMIDVFPFYPGDGRLLEQAVLAARRLN</sequence>
<keyword evidence="2" id="KW-1185">Reference proteome</keyword>
<dbReference type="RefSeq" id="WP_200242419.1">
    <property type="nucleotide sequence ID" value="NZ_NRRY01000011.1"/>
</dbReference>
<protein>
    <recommendedName>
        <fullName evidence="3">DUF3987 domain-containing protein</fullName>
    </recommendedName>
</protein>
<evidence type="ECO:0000313" key="1">
    <source>
        <dbReference type="EMBL" id="MBK1618583.1"/>
    </source>
</evidence>
<gene>
    <name evidence="1" type="ORF">CKO42_09055</name>
</gene>
<dbReference type="EMBL" id="NRRY01000011">
    <property type="protein sequence ID" value="MBK1618583.1"/>
    <property type="molecule type" value="Genomic_DNA"/>
</dbReference>
<reference evidence="1 2" key="1">
    <citation type="journal article" date="2020" name="Microorganisms">
        <title>Osmotic Adaptation and Compatible Solute Biosynthesis of Phototrophic Bacteria as Revealed from Genome Analyses.</title>
        <authorList>
            <person name="Imhoff J.F."/>
            <person name="Rahn T."/>
            <person name="Kunzel S."/>
            <person name="Keller A."/>
            <person name="Neulinger S.C."/>
        </authorList>
    </citation>
    <scope>NUCLEOTIDE SEQUENCE [LARGE SCALE GENOMIC DNA]</scope>
    <source>
        <strain evidence="1 2">DSM 25653</strain>
    </source>
</reference>
<organism evidence="1 2">
    <name type="scientific">Lamprobacter modestohalophilus</name>
    <dbReference type="NCBI Taxonomy" id="1064514"/>
    <lineage>
        <taxon>Bacteria</taxon>
        <taxon>Pseudomonadati</taxon>
        <taxon>Pseudomonadota</taxon>
        <taxon>Gammaproteobacteria</taxon>
        <taxon>Chromatiales</taxon>
        <taxon>Chromatiaceae</taxon>
        <taxon>Lamprobacter</taxon>
    </lineage>
</organism>
<dbReference type="InterPro" id="IPR025048">
    <property type="entry name" value="DUF3987"/>
</dbReference>
<proteinExistence type="predicted"/>
<dbReference type="AlphaFoldDB" id="A0A9X1B3L1"/>
<comment type="caution">
    <text evidence="1">The sequence shown here is derived from an EMBL/GenBank/DDBJ whole genome shotgun (WGS) entry which is preliminary data.</text>
</comment>